<accession>A0A143PHV0</accession>
<feature type="domain" description="Serine aminopeptidase S33" evidence="1">
    <location>
        <begin position="16"/>
        <end position="284"/>
    </location>
</feature>
<dbReference type="Gene3D" id="3.40.50.1820">
    <property type="entry name" value="alpha/beta hydrolase"/>
    <property type="match status" value="1"/>
</dbReference>
<reference evidence="2 3" key="1">
    <citation type="journal article" date="2016" name="Genome Announc.">
        <title>First Complete Genome Sequence of a Subdivision 6 Acidobacterium Strain.</title>
        <authorList>
            <person name="Huang S."/>
            <person name="Vieira S."/>
            <person name="Bunk B."/>
            <person name="Riedel T."/>
            <person name="Sproer C."/>
            <person name="Overmann J."/>
        </authorList>
    </citation>
    <scope>NUCLEOTIDE SEQUENCE [LARGE SCALE GENOMIC DNA]</scope>
    <source>
        <strain evidence="3">DSM 100886 HEG_-6_39</strain>
    </source>
</reference>
<keyword evidence="3" id="KW-1185">Reference proteome</keyword>
<evidence type="ECO:0000259" key="1">
    <source>
        <dbReference type="Pfam" id="PF12146"/>
    </source>
</evidence>
<dbReference type="PANTHER" id="PTHR11614">
    <property type="entry name" value="PHOSPHOLIPASE-RELATED"/>
    <property type="match status" value="1"/>
</dbReference>
<dbReference type="Proteomes" id="UP000076079">
    <property type="component" value="Chromosome"/>
</dbReference>
<gene>
    <name evidence="2" type="ORF">LuPra_01184</name>
</gene>
<reference evidence="3" key="2">
    <citation type="submission" date="2016-04" db="EMBL/GenBank/DDBJ databases">
        <title>First Complete Genome Sequence of a Subdivision 6 Acidobacterium.</title>
        <authorList>
            <person name="Huang S."/>
            <person name="Vieira S."/>
            <person name="Bunk B."/>
            <person name="Riedel T."/>
            <person name="Sproeer C."/>
            <person name="Overmann J."/>
        </authorList>
    </citation>
    <scope>NUCLEOTIDE SEQUENCE [LARGE SCALE GENOMIC DNA]</scope>
    <source>
        <strain evidence="3">DSM 100886 HEG_-6_39</strain>
    </source>
</reference>
<dbReference type="InterPro" id="IPR022742">
    <property type="entry name" value="Hydrolase_4"/>
</dbReference>
<dbReference type="SUPFAM" id="SSF53474">
    <property type="entry name" value="alpha/beta-Hydrolases"/>
    <property type="match status" value="1"/>
</dbReference>
<dbReference type="KEGG" id="abac:LuPra_01184"/>
<sequence>MSMPELPPVHRWEVSSPRGLVHIVHGMAEYGARYARLAAALNAAGYTVWAHDHCGHGDHMRVDDGARLPGHFGDSDGWQRLLDDTTSVSQALQASSPGTPLLLFAHSMGSFVGQALLSQSGDRYRGVVLCGSNRPPGPLERAGIGVARLERRLRGPRTPSRWFQRVVFETYNRLFAPTRTEVDWLSRDAAEVDAYVADPLCGFPLTTQAWLDFLGGKSTLGDAPHLRRIPKALPVRLIAGDKDPVGEQGAGVRRLFDIYRETGLTHVSLQLYPNARHELVNETNRDEVTTDLIAWFEQVIAGLT</sequence>
<dbReference type="EMBL" id="CP015136">
    <property type="protein sequence ID" value="AMY07996.1"/>
    <property type="molecule type" value="Genomic_DNA"/>
</dbReference>
<evidence type="ECO:0000313" key="2">
    <source>
        <dbReference type="EMBL" id="AMY07996.1"/>
    </source>
</evidence>
<dbReference type="PATRIC" id="fig|1813736.3.peg.1229"/>
<dbReference type="STRING" id="1855912.LuPra_01184"/>
<dbReference type="InterPro" id="IPR051044">
    <property type="entry name" value="MAG_DAG_Lipase"/>
</dbReference>
<dbReference type="Pfam" id="PF12146">
    <property type="entry name" value="Hydrolase_4"/>
    <property type="match status" value="1"/>
</dbReference>
<evidence type="ECO:0000313" key="3">
    <source>
        <dbReference type="Proteomes" id="UP000076079"/>
    </source>
</evidence>
<protein>
    <submittedName>
        <fullName evidence="2">Monoglyceride lipase</fullName>
    </submittedName>
</protein>
<name>A0A143PHV0_LUTPR</name>
<organism evidence="2 3">
    <name type="scientific">Luteitalea pratensis</name>
    <dbReference type="NCBI Taxonomy" id="1855912"/>
    <lineage>
        <taxon>Bacteria</taxon>
        <taxon>Pseudomonadati</taxon>
        <taxon>Acidobacteriota</taxon>
        <taxon>Vicinamibacteria</taxon>
        <taxon>Vicinamibacterales</taxon>
        <taxon>Vicinamibacteraceae</taxon>
        <taxon>Luteitalea</taxon>
    </lineage>
</organism>
<dbReference type="InterPro" id="IPR029058">
    <property type="entry name" value="AB_hydrolase_fold"/>
</dbReference>
<dbReference type="AlphaFoldDB" id="A0A143PHV0"/>
<proteinExistence type="predicted"/>